<evidence type="ECO:0000313" key="3">
    <source>
        <dbReference type="EMBL" id="SUB89016.1"/>
    </source>
</evidence>
<evidence type="ECO:0000313" key="4">
    <source>
        <dbReference type="Proteomes" id="UP000254156"/>
    </source>
</evidence>
<feature type="compositionally biased region" description="Basic and acidic residues" evidence="1">
    <location>
        <begin position="217"/>
        <end position="230"/>
    </location>
</feature>
<protein>
    <recommendedName>
        <fullName evidence="5">Lipoprotein</fullName>
    </recommendedName>
</protein>
<reference evidence="3 4" key="1">
    <citation type="submission" date="2018-06" db="EMBL/GenBank/DDBJ databases">
        <authorList>
            <consortium name="Pathogen Informatics"/>
            <person name="Doyle S."/>
        </authorList>
    </citation>
    <scope>NUCLEOTIDE SEQUENCE [LARGE SCALE GENOMIC DNA]</scope>
    <source>
        <strain evidence="3 4">NCTC11632</strain>
    </source>
</reference>
<dbReference type="EMBL" id="UGTF01000002">
    <property type="protein sequence ID" value="SUB89016.1"/>
    <property type="molecule type" value="Genomic_DNA"/>
</dbReference>
<evidence type="ECO:0008006" key="5">
    <source>
        <dbReference type="Google" id="ProtNLM"/>
    </source>
</evidence>
<dbReference type="Proteomes" id="UP000254156">
    <property type="component" value="Unassembled WGS sequence"/>
</dbReference>
<feature type="signal peptide" evidence="2">
    <location>
        <begin position="1"/>
        <end position="24"/>
    </location>
</feature>
<feature type="compositionally biased region" description="Basic and acidic residues" evidence="1">
    <location>
        <begin position="243"/>
        <end position="254"/>
    </location>
</feature>
<evidence type="ECO:0000256" key="2">
    <source>
        <dbReference type="SAM" id="SignalP"/>
    </source>
</evidence>
<evidence type="ECO:0000256" key="1">
    <source>
        <dbReference type="SAM" id="MobiDB-lite"/>
    </source>
</evidence>
<sequence length="770" mass="87245">MKKRLTLPSIVSLLLMFMYMFSCTDVDITMPKGPKGDKGDRGLSAYEIWKEEVIAGRIIWSKDEVQINDFFRYLKGKDGKDGKDGLNPHIGDNGNWWIGDKDTGVPAKGKDGKDGKTPYVGNNGNWWIGDKDTGVPAMGKDGKSAYEVWKDYIASGDVDDPHNPGKKWDPKKNTERDFWEFLAGKTGKDGKDGKDGKTPYIGDNGNWWIGDKDTGVPAKGKDGKDGKDGLSPRIGDNGNWWIGDKDTGVPAKGKDGKSAYELWVEEVTKRCGTGNPVMDPHDPSKPWPCDKISLTDFWEYLRGKDGKDGKDGDTGIVIEHGAPNVLPLYFNGAYKEYVNPLDGSVIVQVFDKDGAKVKEGVEVQGLPGMDPNLKYTTDEKGQFKIEAKDLPRNKELKDRKGKVKIVKIKGVVTESAPNTIIPNKVLTRIKAEFIYPRQITTPDLSLASAYNSHFIVVKYKYERLLDKEWKPYPEEYPKPELKCVKVADINKAIDQSNILEGEKYAKWGITNPPAGFSDLKDAFLIIRPNVLSDAEKKGDKVMFGNLDKKLAQIKRYEWKETEEYFFSIKGEKYFYGDNPVMDEAVQIPEIYPSPWLKCAVVETKTGETNTWGEIEPDALKKFYLKYDKPESGKYVWTIRSLEPEKLLTDPKLKGNVNFRVYMTKNKNGSTGTTQIDRSYTNKPRSINFALNSTFPKNVLSVSMWINNDTKGRYTQDQERDYILEDNYFLYRVVPDYILVKEGDEYFGVKVFDNTDIWKLETGEMPVDWLD</sequence>
<organism evidence="3 4">
    <name type="scientific">Porphyromonas macacae</name>
    <dbReference type="NCBI Taxonomy" id="28115"/>
    <lineage>
        <taxon>Bacteria</taxon>
        <taxon>Pseudomonadati</taxon>
        <taxon>Bacteroidota</taxon>
        <taxon>Bacteroidia</taxon>
        <taxon>Bacteroidales</taxon>
        <taxon>Porphyromonadaceae</taxon>
        <taxon>Porphyromonas</taxon>
    </lineage>
</organism>
<keyword evidence="2" id="KW-0732">Signal</keyword>
<feature type="chain" id="PRO_5016979604" description="Lipoprotein" evidence="2">
    <location>
        <begin position="25"/>
        <end position="770"/>
    </location>
</feature>
<dbReference type="AlphaFoldDB" id="A0A379E8L5"/>
<gene>
    <name evidence="3" type="ORF">NCTC11632_01107</name>
</gene>
<feature type="region of interest" description="Disordered" evidence="1">
    <location>
        <begin position="217"/>
        <end position="254"/>
    </location>
</feature>
<dbReference type="PANTHER" id="PTHR24637">
    <property type="entry name" value="COLLAGEN"/>
    <property type="match status" value="1"/>
</dbReference>
<proteinExistence type="predicted"/>
<name>A0A379E8L5_9PORP</name>
<dbReference type="Gene3D" id="2.60.120.220">
    <property type="entry name" value="Satellite virus coat domain"/>
    <property type="match status" value="2"/>
</dbReference>
<accession>A0A379E8L5</accession>